<accession>A0A444Z834</accession>
<evidence type="ECO:0000313" key="2">
    <source>
        <dbReference type="Proteomes" id="UP000289738"/>
    </source>
</evidence>
<dbReference type="Proteomes" id="UP000289738">
    <property type="component" value="Chromosome B05"/>
</dbReference>
<keyword evidence="2" id="KW-1185">Reference proteome</keyword>
<dbReference type="PANTHER" id="PTHR31973:SF187">
    <property type="entry name" value="MUTATOR TRANSPOSASE MUDRA PROTEIN"/>
    <property type="match status" value="1"/>
</dbReference>
<dbReference type="AlphaFoldDB" id="A0A444Z834"/>
<evidence type="ECO:0008006" key="3">
    <source>
        <dbReference type="Google" id="ProtNLM"/>
    </source>
</evidence>
<protein>
    <recommendedName>
        <fullName evidence="3">Transposase MuDR plant domain-containing protein</fullName>
    </recommendedName>
</protein>
<proteinExistence type="predicted"/>
<reference evidence="1 2" key="1">
    <citation type="submission" date="2019-01" db="EMBL/GenBank/DDBJ databases">
        <title>Sequencing of cultivated peanut Arachis hypogaea provides insights into genome evolution and oil improvement.</title>
        <authorList>
            <person name="Chen X."/>
        </authorList>
    </citation>
    <scope>NUCLEOTIDE SEQUENCE [LARGE SCALE GENOMIC DNA]</scope>
    <source>
        <strain evidence="2">cv. Fuhuasheng</strain>
        <tissue evidence="1">Leaves</tissue>
    </source>
</reference>
<gene>
    <name evidence="1" type="ORF">Ahy_B05g078800</name>
</gene>
<sequence>MEFESIALFKKAIRKYNIAVGRSIFFPRVDPKTHLLSYQVKTFVDQHTWARDNKCKSADEKWVMDELEEKMRTHPALTVKKAEQFFREEYDVNVNERKIYRCIVKARERIEGSEKAQYSLLRDYGNEILSNRWRPFPTGDLAGNIFKVQCLPIKVSVELGKKTCSCRF</sequence>
<organism evidence="1 2">
    <name type="scientific">Arachis hypogaea</name>
    <name type="common">Peanut</name>
    <dbReference type="NCBI Taxonomy" id="3818"/>
    <lineage>
        <taxon>Eukaryota</taxon>
        <taxon>Viridiplantae</taxon>
        <taxon>Streptophyta</taxon>
        <taxon>Embryophyta</taxon>
        <taxon>Tracheophyta</taxon>
        <taxon>Spermatophyta</taxon>
        <taxon>Magnoliopsida</taxon>
        <taxon>eudicotyledons</taxon>
        <taxon>Gunneridae</taxon>
        <taxon>Pentapetalae</taxon>
        <taxon>rosids</taxon>
        <taxon>fabids</taxon>
        <taxon>Fabales</taxon>
        <taxon>Fabaceae</taxon>
        <taxon>Papilionoideae</taxon>
        <taxon>50 kb inversion clade</taxon>
        <taxon>dalbergioids sensu lato</taxon>
        <taxon>Dalbergieae</taxon>
        <taxon>Pterocarpus clade</taxon>
        <taxon>Arachis</taxon>
    </lineage>
</organism>
<dbReference type="PANTHER" id="PTHR31973">
    <property type="entry name" value="POLYPROTEIN, PUTATIVE-RELATED"/>
    <property type="match status" value="1"/>
</dbReference>
<name>A0A444Z834_ARAHY</name>
<evidence type="ECO:0000313" key="1">
    <source>
        <dbReference type="EMBL" id="RYR10329.1"/>
    </source>
</evidence>
<dbReference type="EMBL" id="SDMP01000015">
    <property type="protein sequence ID" value="RYR10329.1"/>
    <property type="molecule type" value="Genomic_DNA"/>
</dbReference>
<comment type="caution">
    <text evidence="1">The sequence shown here is derived from an EMBL/GenBank/DDBJ whole genome shotgun (WGS) entry which is preliminary data.</text>
</comment>